<dbReference type="Proteomes" id="UP000826195">
    <property type="component" value="Unassembled WGS sequence"/>
</dbReference>
<keyword evidence="3" id="KW-1185">Reference proteome</keyword>
<accession>A0AAV7J8Y8</accession>
<sequence length="84" mass="9518">MTTLGTYLELREHQEQVGADLKSLSVKTIFPCENGRQSRKCIEYSVKYARGTISGGRGEGRVQGKIRGRYPRNSGREGRIPDWM</sequence>
<evidence type="ECO:0000313" key="2">
    <source>
        <dbReference type="EMBL" id="KAH0568507.1"/>
    </source>
</evidence>
<organism evidence="2 3">
    <name type="scientific">Cotesia glomerata</name>
    <name type="common">Lepidopteran parasitic wasp</name>
    <name type="synonym">Apanteles glomeratus</name>
    <dbReference type="NCBI Taxonomy" id="32391"/>
    <lineage>
        <taxon>Eukaryota</taxon>
        <taxon>Metazoa</taxon>
        <taxon>Ecdysozoa</taxon>
        <taxon>Arthropoda</taxon>
        <taxon>Hexapoda</taxon>
        <taxon>Insecta</taxon>
        <taxon>Pterygota</taxon>
        <taxon>Neoptera</taxon>
        <taxon>Endopterygota</taxon>
        <taxon>Hymenoptera</taxon>
        <taxon>Apocrita</taxon>
        <taxon>Ichneumonoidea</taxon>
        <taxon>Braconidae</taxon>
        <taxon>Microgastrinae</taxon>
        <taxon>Cotesia</taxon>
    </lineage>
</organism>
<protein>
    <submittedName>
        <fullName evidence="2">Uncharacterized protein</fullName>
    </submittedName>
</protein>
<comment type="caution">
    <text evidence="2">The sequence shown here is derived from an EMBL/GenBank/DDBJ whole genome shotgun (WGS) entry which is preliminary data.</text>
</comment>
<proteinExistence type="predicted"/>
<evidence type="ECO:0000313" key="3">
    <source>
        <dbReference type="Proteomes" id="UP000826195"/>
    </source>
</evidence>
<reference evidence="2 3" key="1">
    <citation type="journal article" date="2021" name="J. Hered.">
        <title>A chromosome-level genome assembly of the parasitoid wasp, Cotesia glomerata (Hymenoptera: Braconidae).</title>
        <authorList>
            <person name="Pinto B.J."/>
            <person name="Weis J.J."/>
            <person name="Gamble T."/>
            <person name="Ode P.J."/>
            <person name="Paul R."/>
            <person name="Zaspel J.M."/>
        </authorList>
    </citation>
    <scope>NUCLEOTIDE SEQUENCE [LARGE SCALE GENOMIC DNA]</scope>
    <source>
        <strain evidence="2">CgM1</strain>
    </source>
</reference>
<feature type="compositionally biased region" description="Basic and acidic residues" evidence="1">
    <location>
        <begin position="74"/>
        <end position="84"/>
    </location>
</feature>
<gene>
    <name evidence="2" type="ORF">KQX54_021100</name>
</gene>
<evidence type="ECO:0000256" key="1">
    <source>
        <dbReference type="SAM" id="MobiDB-lite"/>
    </source>
</evidence>
<dbReference type="EMBL" id="JAHXZJ010000001">
    <property type="protein sequence ID" value="KAH0568507.1"/>
    <property type="molecule type" value="Genomic_DNA"/>
</dbReference>
<name>A0AAV7J8Y8_COTGL</name>
<dbReference type="AlphaFoldDB" id="A0AAV7J8Y8"/>
<feature type="region of interest" description="Disordered" evidence="1">
    <location>
        <begin position="56"/>
        <end position="84"/>
    </location>
</feature>